<dbReference type="Proteomes" id="UP001165121">
    <property type="component" value="Unassembled WGS sequence"/>
</dbReference>
<sequence>MARTQVVEGTAQTTTRTWRSQLAQPTQTTTPPAEGSESDPRTGIGRRDMTNDDEDDEVKREDSAADDHEHGSKSAGESPRVTQGTTDVDDSSSITMTPVAALTSALQQMADTMARMDARLDQLSTIATDTSRTTVPDPPHSRAHTATPPSTGNTRPPVTVEVPAQIGATAASRTVVYRYHDDGGSGDDGGEGDDSSSSSNSENDSDGSTNDGGGVSTLAARHFGWGLRVPA</sequence>
<feature type="compositionally biased region" description="Polar residues" evidence="1">
    <location>
        <begin position="147"/>
        <end position="156"/>
    </location>
</feature>
<feature type="compositionally biased region" description="Acidic residues" evidence="1">
    <location>
        <begin position="184"/>
        <end position="194"/>
    </location>
</feature>
<proteinExistence type="predicted"/>
<comment type="caution">
    <text evidence="2">The sequence shown here is derived from an EMBL/GenBank/DDBJ whole genome shotgun (WGS) entry which is preliminary data.</text>
</comment>
<feature type="region of interest" description="Disordered" evidence="1">
    <location>
        <begin position="1"/>
        <end position="95"/>
    </location>
</feature>
<accession>A0A9W6TZV4</accession>
<gene>
    <name evidence="2" type="ORF">Pfra01_000331700</name>
</gene>
<evidence type="ECO:0000313" key="2">
    <source>
        <dbReference type="EMBL" id="GMF22496.1"/>
    </source>
</evidence>
<feature type="compositionally biased region" description="Polar residues" evidence="1">
    <location>
        <begin position="10"/>
        <end position="23"/>
    </location>
</feature>
<protein>
    <submittedName>
        <fullName evidence="2">Unnamed protein product</fullName>
    </submittedName>
</protein>
<organism evidence="2 3">
    <name type="scientific">Phytophthora fragariaefolia</name>
    <dbReference type="NCBI Taxonomy" id="1490495"/>
    <lineage>
        <taxon>Eukaryota</taxon>
        <taxon>Sar</taxon>
        <taxon>Stramenopiles</taxon>
        <taxon>Oomycota</taxon>
        <taxon>Peronosporomycetes</taxon>
        <taxon>Peronosporales</taxon>
        <taxon>Peronosporaceae</taxon>
        <taxon>Phytophthora</taxon>
    </lineage>
</organism>
<dbReference type="EMBL" id="BSXT01000254">
    <property type="protein sequence ID" value="GMF22496.1"/>
    <property type="molecule type" value="Genomic_DNA"/>
</dbReference>
<dbReference type="AlphaFoldDB" id="A0A9W6TZV4"/>
<feature type="compositionally biased region" description="Low complexity" evidence="1">
    <location>
        <begin position="195"/>
        <end position="209"/>
    </location>
</feature>
<feature type="compositionally biased region" description="Basic and acidic residues" evidence="1">
    <location>
        <begin position="57"/>
        <end position="72"/>
    </location>
</feature>
<reference evidence="2" key="1">
    <citation type="submission" date="2023-04" db="EMBL/GenBank/DDBJ databases">
        <title>Phytophthora fragariaefolia NBRC 109709.</title>
        <authorList>
            <person name="Ichikawa N."/>
            <person name="Sato H."/>
            <person name="Tonouchi N."/>
        </authorList>
    </citation>
    <scope>NUCLEOTIDE SEQUENCE</scope>
    <source>
        <strain evidence="2">NBRC 109709</strain>
    </source>
</reference>
<evidence type="ECO:0000313" key="3">
    <source>
        <dbReference type="Proteomes" id="UP001165121"/>
    </source>
</evidence>
<evidence type="ECO:0000256" key="1">
    <source>
        <dbReference type="SAM" id="MobiDB-lite"/>
    </source>
</evidence>
<keyword evidence="3" id="KW-1185">Reference proteome</keyword>
<feature type="region of interest" description="Disordered" evidence="1">
    <location>
        <begin position="127"/>
        <end position="231"/>
    </location>
</feature>
<feature type="compositionally biased region" description="Polar residues" evidence="1">
    <location>
        <begin position="80"/>
        <end position="95"/>
    </location>
</feature>
<name>A0A9W6TZV4_9STRA</name>